<dbReference type="Proteomes" id="UP000886595">
    <property type="component" value="Unassembled WGS sequence"/>
</dbReference>
<comment type="caution">
    <text evidence="1">The sequence shown here is derived from an EMBL/GenBank/DDBJ whole genome shotgun (WGS) entry which is preliminary data.</text>
</comment>
<accession>A0A8X7W174</accession>
<dbReference type="OrthoDB" id="10265489at2759"/>
<gene>
    <name evidence="1" type="ORF">Bca52824_014517</name>
</gene>
<reference evidence="1 2" key="1">
    <citation type="submission" date="2020-02" db="EMBL/GenBank/DDBJ databases">
        <authorList>
            <person name="Ma Q."/>
            <person name="Huang Y."/>
            <person name="Song X."/>
            <person name="Pei D."/>
        </authorList>
    </citation>
    <scope>NUCLEOTIDE SEQUENCE [LARGE SCALE GENOMIC DNA]</scope>
    <source>
        <strain evidence="1">Sxm20200214</strain>
        <tissue evidence="1">Leaf</tissue>
    </source>
</reference>
<proteinExistence type="predicted"/>
<protein>
    <submittedName>
        <fullName evidence="1">Uncharacterized protein</fullName>
    </submittedName>
</protein>
<dbReference type="EMBL" id="JAAMPC010000003">
    <property type="protein sequence ID" value="KAG2321304.1"/>
    <property type="molecule type" value="Genomic_DNA"/>
</dbReference>
<keyword evidence="2" id="KW-1185">Reference proteome</keyword>
<sequence length="50" mass="5934">MAACYVDPVLCSKYGRQARERNKAFDFNVAFSDHEKYVRREKEKGNRGYE</sequence>
<evidence type="ECO:0000313" key="1">
    <source>
        <dbReference type="EMBL" id="KAG2321304.1"/>
    </source>
</evidence>
<organism evidence="1 2">
    <name type="scientific">Brassica carinata</name>
    <name type="common">Ethiopian mustard</name>
    <name type="synonym">Abyssinian cabbage</name>
    <dbReference type="NCBI Taxonomy" id="52824"/>
    <lineage>
        <taxon>Eukaryota</taxon>
        <taxon>Viridiplantae</taxon>
        <taxon>Streptophyta</taxon>
        <taxon>Embryophyta</taxon>
        <taxon>Tracheophyta</taxon>
        <taxon>Spermatophyta</taxon>
        <taxon>Magnoliopsida</taxon>
        <taxon>eudicotyledons</taxon>
        <taxon>Gunneridae</taxon>
        <taxon>Pentapetalae</taxon>
        <taxon>rosids</taxon>
        <taxon>malvids</taxon>
        <taxon>Brassicales</taxon>
        <taxon>Brassicaceae</taxon>
        <taxon>Brassiceae</taxon>
        <taxon>Brassica</taxon>
    </lineage>
</organism>
<dbReference type="AlphaFoldDB" id="A0A8X7W174"/>
<name>A0A8X7W174_BRACI</name>
<evidence type="ECO:0000313" key="2">
    <source>
        <dbReference type="Proteomes" id="UP000886595"/>
    </source>
</evidence>